<reference evidence="11 12" key="1">
    <citation type="submission" date="2024-02" db="EMBL/GenBank/DDBJ databases">
        <title>de novo genome assembly of Solanum bulbocastanum strain 11H21.</title>
        <authorList>
            <person name="Hosaka A.J."/>
        </authorList>
    </citation>
    <scope>NUCLEOTIDE SEQUENCE [LARGE SCALE GENOMIC DNA]</scope>
    <source>
        <tissue evidence="11">Young leaves</tissue>
    </source>
</reference>
<evidence type="ECO:0000256" key="8">
    <source>
        <dbReference type="ARBA" id="ARBA00023136"/>
    </source>
</evidence>
<evidence type="ECO:0000256" key="5">
    <source>
        <dbReference type="ARBA" id="ARBA00022692"/>
    </source>
</evidence>
<evidence type="ECO:0000256" key="1">
    <source>
        <dbReference type="ARBA" id="ARBA00004251"/>
    </source>
</evidence>
<dbReference type="PRINTS" id="PR00019">
    <property type="entry name" value="LEURICHRPT"/>
</dbReference>
<name>A0AAN8YUE0_SOLBU</name>
<keyword evidence="8" id="KW-0472">Membrane</keyword>
<gene>
    <name evidence="11" type="ORF">RDI58_002731</name>
</gene>
<dbReference type="InterPro" id="IPR032675">
    <property type="entry name" value="LRR_dom_sf"/>
</dbReference>
<organism evidence="11 12">
    <name type="scientific">Solanum bulbocastanum</name>
    <name type="common">Wild potato</name>
    <dbReference type="NCBI Taxonomy" id="147425"/>
    <lineage>
        <taxon>Eukaryota</taxon>
        <taxon>Viridiplantae</taxon>
        <taxon>Streptophyta</taxon>
        <taxon>Embryophyta</taxon>
        <taxon>Tracheophyta</taxon>
        <taxon>Spermatophyta</taxon>
        <taxon>Magnoliopsida</taxon>
        <taxon>eudicotyledons</taxon>
        <taxon>Gunneridae</taxon>
        <taxon>Pentapetalae</taxon>
        <taxon>asterids</taxon>
        <taxon>lamiids</taxon>
        <taxon>Solanales</taxon>
        <taxon>Solanaceae</taxon>
        <taxon>Solanoideae</taxon>
        <taxon>Solaneae</taxon>
        <taxon>Solanum</taxon>
    </lineage>
</organism>
<dbReference type="GO" id="GO:0005886">
    <property type="term" value="C:plasma membrane"/>
    <property type="evidence" value="ECO:0007669"/>
    <property type="project" value="UniProtKB-SubCell"/>
</dbReference>
<accession>A0AAN8YUE0</accession>
<evidence type="ECO:0000256" key="2">
    <source>
        <dbReference type="ARBA" id="ARBA00009592"/>
    </source>
</evidence>
<dbReference type="PANTHER" id="PTHR27004">
    <property type="entry name" value="RECEPTOR-LIKE PROTEIN 12 ISOFORM X1"/>
    <property type="match status" value="1"/>
</dbReference>
<evidence type="ECO:0000256" key="9">
    <source>
        <dbReference type="ARBA" id="ARBA00023170"/>
    </source>
</evidence>
<dbReference type="Pfam" id="PF13855">
    <property type="entry name" value="LRR_8"/>
    <property type="match status" value="1"/>
</dbReference>
<keyword evidence="7" id="KW-1133">Transmembrane helix</keyword>
<keyword evidence="5" id="KW-0812">Transmembrane</keyword>
<evidence type="ECO:0000313" key="12">
    <source>
        <dbReference type="Proteomes" id="UP001371456"/>
    </source>
</evidence>
<evidence type="ECO:0000256" key="3">
    <source>
        <dbReference type="ARBA" id="ARBA00022475"/>
    </source>
</evidence>
<evidence type="ECO:0000256" key="6">
    <source>
        <dbReference type="ARBA" id="ARBA00022737"/>
    </source>
</evidence>
<comment type="caution">
    <text evidence="11">The sequence shown here is derived from an EMBL/GenBank/DDBJ whole genome shotgun (WGS) entry which is preliminary data.</text>
</comment>
<dbReference type="Gene3D" id="3.80.10.10">
    <property type="entry name" value="Ribonuclease Inhibitor"/>
    <property type="match status" value="1"/>
</dbReference>
<sequence>MQQLETLDLSSNHLSGPIPLCMASITSLSYLNLSHNNLHIWPYPINKPIWNLY</sequence>
<dbReference type="EMBL" id="JBANQN010000001">
    <property type="protein sequence ID" value="KAK6804947.1"/>
    <property type="molecule type" value="Genomic_DNA"/>
</dbReference>
<comment type="subcellular location">
    <subcellularLocation>
        <location evidence="1">Cell membrane</location>
        <topology evidence="1">Single-pass type I membrane protein</topology>
    </subcellularLocation>
</comment>
<evidence type="ECO:0000313" key="11">
    <source>
        <dbReference type="EMBL" id="KAK6804947.1"/>
    </source>
</evidence>
<protein>
    <recommendedName>
        <fullName evidence="13">Non-specific serine/threonine protein kinase</fullName>
    </recommendedName>
</protein>
<keyword evidence="6" id="KW-0677">Repeat</keyword>
<keyword evidence="9" id="KW-0675">Receptor</keyword>
<evidence type="ECO:0008006" key="13">
    <source>
        <dbReference type="Google" id="ProtNLM"/>
    </source>
</evidence>
<evidence type="ECO:0000256" key="7">
    <source>
        <dbReference type="ARBA" id="ARBA00022989"/>
    </source>
</evidence>
<dbReference type="AlphaFoldDB" id="A0AAN8YUE0"/>
<evidence type="ECO:0000256" key="10">
    <source>
        <dbReference type="ARBA" id="ARBA00023180"/>
    </source>
</evidence>
<dbReference type="PANTHER" id="PTHR27004:SF203">
    <property type="entry name" value="LEUCINE-RICH REPEAT-CONTAINING N-TERMINAL PLANT-TYPE DOMAIN-CONTAINING PROTEIN"/>
    <property type="match status" value="1"/>
</dbReference>
<proteinExistence type="inferred from homology"/>
<keyword evidence="4" id="KW-0433">Leucine-rich repeat</keyword>
<keyword evidence="10" id="KW-0325">Glycoprotein</keyword>
<comment type="similarity">
    <text evidence="2">Belongs to the RLP family.</text>
</comment>
<keyword evidence="3" id="KW-1003">Cell membrane</keyword>
<dbReference type="SUPFAM" id="SSF52058">
    <property type="entry name" value="L domain-like"/>
    <property type="match status" value="1"/>
</dbReference>
<dbReference type="InterPro" id="IPR001611">
    <property type="entry name" value="Leu-rich_rpt"/>
</dbReference>
<dbReference type="Proteomes" id="UP001371456">
    <property type="component" value="Unassembled WGS sequence"/>
</dbReference>
<keyword evidence="12" id="KW-1185">Reference proteome</keyword>
<evidence type="ECO:0000256" key="4">
    <source>
        <dbReference type="ARBA" id="ARBA00022614"/>
    </source>
</evidence>